<dbReference type="RefSeq" id="WP_145987685.1">
    <property type="nucleotide sequence ID" value="NZ_AP018827.1"/>
</dbReference>
<dbReference type="EMBL" id="AP018827">
    <property type="protein sequence ID" value="BBF81444.1"/>
    <property type="molecule type" value="Genomic_DNA"/>
</dbReference>
<evidence type="ECO:0000313" key="2">
    <source>
        <dbReference type="Proteomes" id="UP000278756"/>
    </source>
</evidence>
<proteinExistence type="predicted"/>
<organism evidence="1 2">
    <name type="scientific">Asticcacaulis excentricus</name>
    <dbReference type="NCBI Taxonomy" id="78587"/>
    <lineage>
        <taxon>Bacteria</taxon>
        <taxon>Pseudomonadati</taxon>
        <taxon>Pseudomonadota</taxon>
        <taxon>Alphaproteobacteria</taxon>
        <taxon>Caulobacterales</taxon>
        <taxon>Caulobacteraceae</taxon>
        <taxon>Asticcacaulis</taxon>
    </lineage>
</organism>
<evidence type="ECO:0000313" key="1">
    <source>
        <dbReference type="EMBL" id="BBF81444.1"/>
    </source>
</evidence>
<dbReference type="Proteomes" id="UP000278756">
    <property type="component" value="Chromosome 1"/>
</dbReference>
<evidence type="ECO:0008006" key="3">
    <source>
        <dbReference type="Google" id="ProtNLM"/>
    </source>
</evidence>
<reference evidence="2" key="2">
    <citation type="journal article" date="2017" name="Plant Physiol. Biochem.">
        <title>Differential oxidative and antioxidative response of duckweed Lemna minor toward plant growth promoting/inhibiting bacteria.</title>
        <authorList>
            <person name="Ishizawa H."/>
            <person name="Kuroda M."/>
            <person name="Morikawa M."/>
            <person name="Ike M."/>
        </authorList>
    </citation>
    <scope>NUCLEOTIDE SEQUENCE [LARGE SCALE GENOMIC DNA]</scope>
    <source>
        <strain evidence="2">M6</strain>
    </source>
</reference>
<dbReference type="AlphaFoldDB" id="A0A3G9G8L0"/>
<dbReference type="OrthoDB" id="7172989at2"/>
<sequence length="151" mass="16471">MPGSDGRSASPSVTSPQAGVEVIQPFQQFLNRRAEPRFDCMASGALLLLPSGTEVACDIVNQSASGAQVLVKDMPQNAGDLWLVDVAGQMVKFGSPVWTQPHKMGLRFSFVQKLDPNGTRPPRVPEPVWKAWRRLAGLDTPPPQDDVFFLD</sequence>
<reference evidence="2" key="1">
    <citation type="journal article" date="2017" name="Biotechnol. Biofuels">
        <title>Evaluation of environmental bacterial communities as a factor affecting the growth of duckweed Lemna minor.</title>
        <authorList>
            <person name="Ishizawa H."/>
            <person name="Kuroda M."/>
            <person name="Morikawa M."/>
            <person name="Ike M."/>
        </authorList>
    </citation>
    <scope>NUCLEOTIDE SEQUENCE [LARGE SCALE GENOMIC DNA]</scope>
    <source>
        <strain evidence="2">M6</strain>
    </source>
</reference>
<name>A0A3G9G8L0_9CAUL</name>
<protein>
    <recommendedName>
        <fullName evidence="3">Type IV pilus assembly PilZ</fullName>
    </recommendedName>
</protein>
<gene>
    <name evidence="1" type="ORF">EM6_2043</name>
</gene>
<accession>A0A3G9G8L0</accession>